<comment type="similarity">
    <text evidence="7">Belongs to the venom Kunitz-type family. 03 (sub-Kunitz) subfamily.</text>
</comment>
<comment type="function">
    <text evidence="8">Serine protease inhibitor that inhibits trypsin at a molar ratio of 1:1.</text>
</comment>
<dbReference type="Proteomes" id="UP000499080">
    <property type="component" value="Unassembled WGS sequence"/>
</dbReference>
<feature type="domain" description="BPTI/Kunitz inhibitor" evidence="9">
    <location>
        <begin position="2"/>
        <end position="52"/>
    </location>
</feature>
<evidence type="ECO:0000256" key="2">
    <source>
        <dbReference type="ARBA" id="ARBA00022525"/>
    </source>
</evidence>
<evidence type="ECO:0000256" key="5">
    <source>
        <dbReference type="ARBA" id="ARBA00022900"/>
    </source>
</evidence>
<dbReference type="AlphaFoldDB" id="A0A4Y2C9P2"/>
<dbReference type="PANTHER" id="PTHR10083:SF328">
    <property type="entry name" value="TISSUE FACTOR PATHWAY INHIBITOR"/>
    <property type="match status" value="1"/>
</dbReference>
<reference evidence="10 11" key="1">
    <citation type="journal article" date="2019" name="Sci. Rep.">
        <title>Orb-weaving spider Araneus ventricosus genome elucidates the spidroin gene catalogue.</title>
        <authorList>
            <person name="Kono N."/>
            <person name="Nakamura H."/>
            <person name="Ohtoshi R."/>
            <person name="Moran D.A.P."/>
            <person name="Shinohara A."/>
            <person name="Yoshida Y."/>
            <person name="Fujiwara M."/>
            <person name="Mori M."/>
            <person name="Tomita M."/>
            <person name="Arakawa K."/>
        </authorList>
    </citation>
    <scope>NUCLEOTIDE SEQUENCE [LARGE SCALE GENOMIC DNA]</scope>
</reference>
<sequence length="64" mass="7215">PCSQQKDPGPCLGYFVMWYHDSEDNTCKTFVYGGCLGNDNRFSNLQECDAKCHSNSPFTMKKGI</sequence>
<evidence type="ECO:0000256" key="1">
    <source>
        <dbReference type="ARBA" id="ARBA00004613"/>
    </source>
</evidence>
<evidence type="ECO:0000256" key="6">
    <source>
        <dbReference type="ARBA" id="ARBA00023157"/>
    </source>
</evidence>
<dbReference type="PROSITE" id="PS00280">
    <property type="entry name" value="BPTI_KUNITZ_1"/>
    <property type="match status" value="1"/>
</dbReference>
<dbReference type="CDD" id="cd00109">
    <property type="entry name" value="Kunitz-type"/>
    <property type="match status" value="1"/>
</dbReference>
<evidence type="ECO:0000256" key="4">
    <source>
        <dbReference type="ARBA" id="ARBA00022729"/>
    </source>
</evidence>
<evidence type="ECO:0000256" key="8">
    <source>
        <dbReference type="ARBA" id="ARBA00093388"/>
    </source>
</evidence>
<keyword evidence="6" id="KW-1015">Disulfide bond</keyword>
<dbReference type="InterPro" id="IPR050098">
    <property type="entry name" value="TFPI/VKTCI-like"/>
</dbReference>
<dbReference type="SMART" id="SM00131">
    <property type="entry name" value="KU"/>
    <property type="match status" value="1"/>
</dbReference>
<dbReference type="PROSITE" id="PS50279">
    <property type="entry name" value="BPTI_KUNITZ_2"/>
    <property type="match status" value="1"/>
</dbReference>
<dbReference type="SUPFAM" id="SSF57362">
    <property type="entry name" value="BPTI-like"/>
    <property type="match status" value="1"/>
</dbReference>
<protein>
    <recommendedName>
        <fullName evidence="9">BPTI/Kunitz inhibitor domain-containing protein</fullName>
    </recommendedName>
</protein>
<dbReference type="Pfam" id="PF00014">
    <property type="entry name" value="Kunitz_BPTI"/>
    <property type="match status" value="1"/>
</dbReference>
<keyword evidence="11" id="KW-1185">Reference proteome</keyword>
<dbReference type="PRINTS" id="PR00759">
    <property type="entry name" value="BASICPTASE"/>
</dbReference>
<accession>A0A4Y2C9P2</accession>
<evidence type="ECO:0000256" key="3">
    <source>
        <dbReference type="ARBA" id="ARBA00022690"/>
    </source>
</evidence>
<evidence type="ECO:0000313" key="11">
    <source>
        <dbReference type="Proteomes" id="UP000499080"/>
    </source>
</evidence>
<keyword evidence="3" id="KW-0646">Protease inhibitor</keyword>
<dbReference type="GO" id="GO:0004867">
    <property type="term" value="F:serine-type endopeptidase inhibitor activity"/>
    <property type="evidence" value="ECO:0007669"/>
    <property type="project" value="UniProtKB-KW"/>
</dbReference>
<dbReference type="InterPro" id="IPR036880">
    <property type="entry name" value="Kunitz_BPTI_sf"/>
</dbReference>
<dbReference type="OrthoDB" id="6430840at2759"/>
<dbReference type="InterPro" id="IPR002223">
    <property type="entry name" value="Kunitz_BPTI"/>
</dbReference>
<keyword evidence="2" id="KW-0964">Secreted</keyword>
<comment type="caution">
    <text evidence="10">The sequence shown here is derived from an EMBL/GenBank/DDBJ whole genome shotgun (WGS) entry which is preliminary data.</text>
</comment>
<comment type="subcellular location">
    <subcellularLocation>
        <location evidence="1">Secreted</location>
    </subcellularLocation>
</comment>
<proteinExistence type="inferred from homology"/>
<dbReference type="GO" id="GO:0005615">
    <property type="term" value="C:extracellular space"/>
    <property type="evidence" value="ECO:0007669"/>
    <property type="project" value="TreeGrafter"/>
</dbReference>
<dbReference type="InterPro" id="IPR020901">
    <property type="entry name" value="Prtase_inh_Kunz-CS"/>
</dbReference>
<dbReference type="FunFam" id="4.10.410.10:FF:000020">
    <property type="entry name" value="Collagen, type VI, alpha 3"/>
    <property type="match status" value="1"/>
</dbReference>
<dbReference type="EMBL" id="BGPR01162288">
    <property type="protein sequence ID" value="GBM00387.1"/>
    <property type="molecule type" value="Genomic_DNA"/>
</dbReference>
<evidence type="ECO:0000256" key="7">
    <source>
        <dbReference type="ARBA" id="ARBA00038506"/>
    </source>
</evidence>
<keyword evidence="5" id="KW-0722">Serine protease inhibitor</keyword>
<dbReference type="Gene3D" id="4.10.410.10">
    <property type="entry name" value="Pancreatic trypsin inhibitor Kunitz domain"/>
    <property type="match status" value="1"/>
</dbReference>
<organism evidence="10 11">
    <name type="scientific">Araneus ventricosus</name>
    <name type="common">Orbweaver spider</name>
    <name type="synonym">Epeira ventricosa</name>
    <dbReference type="NCBI Taxonomy" id="182803"/>
    <lineage>
        <taxon>Eukaryota</taxon>
        <taxon>Metazoa</taxon>
        <taxon>Ecdysozoa</taxon>
        <taxon>Arthropoda</taxon>
        <taxon>Chelicerata</taxon>
        <taxon>Arachnida</taxon>
        <taxon>Araneae</taxon>
        <taxon>Araneomorphae</taxon>
        <taxon>Entelegynae</taxon>
        <taxon>Araneoidea</taxon>
        <taxon>Araneidae</taxon>
        <taxon>Araneus</taxon>
    </lineage>
</organism>
<evidence type="ECO:0000259" key="9">
    <source>
        <dbReference type="PROSITE" id="PS50279"/>
    </source>
</evidence>
<name>A0A4Y2C9P2_ARAVE</name>
<gene>
    <name evidence="10" type="ORF">AVEN_207954_1</name>
</gene>
<keyword evidence="4" id="KW-0732">Signal</keyword>
<dbReference type="PANTHER" id="PTHR10083">
    <property type="entry name" value="KUNITZ-TYPE PROTEASE INHIBITOR-RELATED"/>
    <property type="match status" value="1"/>
</dbReference>
<evidence type="ECO:0000313" key="10">
    <source>
        <dbReference type="EMBL" id="GBM00387.1"/>
    </source>
</evidence>
<feature type="non-terminal residue" evidence="10">
    <location>
        <position position="1"/>
    </location>
</feature>